<proteinExistence type="predicted"/>
<organism evidence="1 2">
    <name type="scientific">Caerostris darwini</name>
    <dbReference type="NCBI Taxonomy" id="1538125"/>
    <lineage>
        <taxon>Eukaryota</taxon>
        <taxon>Metazoa</taxon>
        <taxon>Ecdysozoa</taxon>
        <taxon>Arthropoda</taxon>
        <taxon>Chelicerata</taxon>
        <taxon>Arachnida</taxon>
        <taxon>Araneae</taxon>
        <taxon>Araneomorphae</taxon>
        <taxon>Entelegynae</taxon>
        <taxon>Araneoidea</taxon>
        <taxon>Araneidae</taxon>
        <taxon>Caerostris</taxon>
    </lineage>
</organism>
<dbReference type="Proteomes" id="UP001054837">
    <property type="component" value="Unassembled WGS sequence"/>
</dbReference>
<keyword evidence="2" id="KW-1185">Reference proteome</keyword>
<reference evidence="1 2" key="1">
    <citation type="submission" date="2021-06" db="EMBL/GenBank/DDBJ databases">
        <title>Caerostris darwini draft genome.</title>
        <authorList>
            <person name="Kono N."/>
            <person name="Arakawa K."/>
        </authorList>
    </citation>
    <scope>NUCLEOTIDE SEQUENCE [LARGE SCALE GENOMIC DNA]</scope>
</reference>
<name>A0AAV4NEB3_9ARAC</name>
<evidence type="ECO:0000313" key="1">
    <source>
        <dbReference type="EMBL" id="GIX82145.1"/>
    </source>
</evidence>
<accession>A0AAV4NEB3</accession>
<feature type="non-terminal residue" evidence="1">
    <location>
        <position position="1"/>
    </location>
</feature>
<comment type="caution">
    <text evidence="1">The sequence shown here is derived from an EMBL/GenBank/DDBJ whole genome shotgun (WGS) entry which is preliminary data.</text>
</comment>
<evidence type="ECO:0000313" key="2">
    <source>
        <dbReference type="Proteomes" id="UP001054837"/>
    </source>
</evidence>
<dbReference type="AlphaFoldDB" id="A0AAV4NEB3"/>
<gene>
    <name evidence="1" type="primary">Mcm7</name>
    <name evidence="1" type="ORF">CDAR_100601</name>
</gene>
<sequence>LADHIIQVHMHCYQPQAHFDPMPMNLLRCCAFYCRTIQPIIPEDLTDCLVSAYVEIRKEARNIPDITFTSARNLLGIL</sequence>
<protein>
    <submittedName>
        <fullName evidence="1">DNA replication licensing factor Mcm7</fullName>
    </submittedName>
</protein>
<dbReference type="Gene3D" id="3.40.50.300">
    <property type="entry name" value="P-loop containing nucleotide triphosphate hydrolases"/>
    <property type="match status" value="1"/>
</dbReference>
<dbReference type="EMBL" id="BPLQ01001484">
    <property type="protein sequence ID" value="GIX82145.1"/>
    <property type="molecule type" value="Genomic_DNA"/>
</dbReference>
<dbReference type="InterPro" id="IPR027417">
    <property type="entry name" value="P-loop_NTPase"/>
</dbReference>